<dbReference type="PANTHER" id="PTHR10434:SF40">
    <property type="entry name" value="1-ACYL-SN-GLYCEROL-3-PHOSPHATE ACYLTRANSFERASE"/>
    <property type="match status" value="1"/>
</dbReference>
<dbReference type="Pfam" id="PF01553">
    <property type="entry name" value="Acyltransferase"/>
    <property type="match status" value="1"/>
</dbReference>
<dbReference type="eggNOG" id="COG0204">
    <property type="taxonomic scope" value="Bacteria"/>
</dbReference>
<comment type="caution">
    <text evidence="5">The sequence shown here is derived from an EMBL/GenBank/DDBJ whole genome shotgun (WGS) entry which is preliminary data.</text>
</comment>
<keyword evidence="6" id="KW-1185">Reference proteome</keyword>
<name>B4CW50_9BACT</name>
<keyword evidence="2 5" id="KW-0808">Transferase</keyword>
<evidence type="ECO:0000313" key="6">
    <source>
        <dbReference type="Proteomes" id="UP000005824"/>
    </source>
</evidence>
<dbReference type="Proteomes" id="UP000005824">
    <property type="component" value="Unassembled WGS sequence"/>
</dbReference>
<sequence>MGGWYRFGYITSQILGKLLFSFKVVHRERIIEEGGCILAMNHESYLDPPLAGIACHRELFYLARKTLLKWPILGPILPHMNVIPVDQDRADMSALKTVIKRVRAGNATVIFPEGGRTPDGKLQPAQPGLGLVIAKTLAPVVPMRIFGAFEAFPMDGKPKPFTPVTIVVGEPMYFTKDDMVGEGRELYQRLSERVMERIAAIQNERP</sequence>
<feature type="domain" description="Phospholipid/glycerol acyltransferase" evidence="4">
    <location>
        <begin position="36"/>
        <end position="148"/>
    </location>
</feature>
<evidence type="ECO:0000256" key="3">
    <source>
        <dbReference type="ARBA" id="ARBA00023315"/>
    </source>
</evidence>
<dbReference type="SUPFAM" id="SSF69593">
    <property type="entry name" value="Glycerol-3-phosphate (1)-acyltransferase"/>
    <property type="match status" value="1"/>
</dbReference>
<dbReference type="InterPro" id="IPR002123">
    <property type="entry name" value="Plipid/glycerol_acylTrfase"/>
</dbReference>
<evidence type="ECO:0000259" key="4">
    <source>
        <dbReference type="SMART" id="SM00563"/>
    </source>
</evidence>
<dbReference type="AlphaFoldDB" id="B4CW50"/>
<dbReference type="RefSeq" id="WP_006978214.1">
    <property type="nucleotide sequence ID" value="NZ_ABVL01000002.1"/>
</dbReference>
<dbReference type="CDD" id="cd07989">
    <property type="entry name" value="LPLAT_AGPAT-like"/>
    <property type="match status" value="1"/>
</dbReference>
<reference evidence="5 6" key="1">
    <citation type="journal article" date="2011" name="J. Bacteriol.">
        <title>Genome sequence of Chthoniobacter flavus Ellin428, an aerobic heterotrophic soil bacterium.</title>
        <authorList>
            <person name="Kant R."/>
            <person name="van Passel M.W."/>
            <person name="Palva A."/>
            <person name="Lucas S."/>
            <person name="Lapidus A."/>
            <person name="Glavina Del Rio T."/>
            <person name="Dalin E."/>
            <person name="Tice H."/>
            <person name="Bruce D."/>
            <person name="Goodwin L."/>
            <person name="Pitluck S."/>
            <person name="Larimer F.W."/>
            <person name="Land M.L."/>
            <person name="Hauser L."/>
            <person name="Sangwan P."/>
            <person name="de Vos W.M."/>
            <person name="Janssen P.H."/>
            <person name="Smidt H."/>
        </authorList>
    </citation>
    <scope>NUCLEOTIDE SEQUENCE [LARGE SCALE GENOMIC DNA]</scope>
    <source>
        <strain evidence="5 6">Ellin428</strain>
    </source>
</reference>
<dbReference type="STRING" id="497964.CfE428DRAFT_0887"/>
<dbReference type="SMART" id="SM00563">
    <property type="entry name" value="PlsC"/>
    <property type="match status" value="1"/>
</dbReference>
<evidence type="ECO:0000256" key="1">
    <source>
        <dbReference type="ARBA" id="ARBA00005189"/>
    </source>
</evidence>
<proteinExistence type="predicted"/>
<organism evidence="5 6">
    <name type="scientific">Chthoniobacter flavus Ellin428</name>
    <dbReference type="NCBI Taxonomy" id="497964"/>
    <lineage>
        <taxon>Bacteria</taxon>
        <taxon>Pseudomonadati</taxon>
        <taxon>Verrucomicrobiota</taxon>
        <taxon>Spartobacteria</taxon>
        <taxon>Chthoniobacterales</taxon>
        <taxon>Chthoniobacteraceae</taxon>
        <taxon>Chthoniobacter</taxon>
    </lineage>
</organism>
<keyword evidence="3 5" id="KW-0012">Acyltransferase</keyword>
<evidence type="ECO:0000256" key="2">
    <source>
        <dbReference type="ARBA" id="ARBA00022679"/>
    </source>
</evidence>
<evidence type="ECO:0000313" key="5">
    <source>
        <dbReference type="EMBL" id="EDY21642.1"/>
    </source>
</evidence>
<comment type="pathway">
    <text evidence="1">Lipid metabolism.</text>
</comment>
<dbReference type="InParanoid" id="B4CW50"/>
<dbReference type="PANTHER" id="PTHR10434">
    <property type="entry name" value="1-ACYL-SN-GLYCEROL-3-PHOSPHATE ACYLTRANSFERASE"/>
    <property type="match status" value="1"/>
</dbReference>
<protein>
    <submittedName>
        <fullName evidence="5">Phospholipid/glycerol acyltransferase</fullName>
    </submittedName>
</protein>
<dbReference type="GO" id="GO:0006654">
    <property type="term" value="P:phosphatidic acid biosynthetic process"/>
    <property type="evidence" value="ECO:0007669"/>
    <property type="project" value="TreeGrafter"/>
</dbReference>
<dbReference type="EMBL" id="ABVL01000002">
    <property type="protein sequence ID" value="EDY21642.1"/>
    <property type="molecule type" value="Genomic_DNA"/>
</dbReference>
<gene>
    <name evidence="5" type="ORF">CfE428DRAFT_0887</name>
</gene>
<accession>B4CW50</accession>
<dbReference type="GO" id="GO:0003841">
    <property type="term" value="F:1-acylglycerol-3-phosphate O-acyltransferase activity"/>
    <property type="evidence" value="ECO:0007669"/>
    <property type="project" value="TreeGrafter"/>
</dbReference>